<dbReference type="Gene3D" id="3.40.50.720">
    <property type="entry name" value="NAD(P)-binding Rossmann-like Domain"/>
    <property type="match status" value="1"/>
</dbReference>
<dbReference type="InterPro" id="IPR003099">
    <property type="entry name" value="Prephen_DH"/>
</dbReference>
<dbReference type="GO" id="GO:0008977">
    <property type="term" value="F:prephenate dehydrogenase (NAD+) activity"/>
    <property type="evidence" value="ECO:0007669"/>
    <property type="project" value="InterPro"/>
</dbReference>
<dbReference type="GO" id="GO:0006571">
    <property type="term" value="P:tyrosine biosynthetic process"/>
    <property type="evidence" value="ECO:0007669"/>
    <property type="project" value="InterPro"/>
</dbReference>
<dbReference type="OrthoDB" id="9802008at2"/>
<dbReference type="PANTHER" id="PTHR21363">
    <property type="entry name" value="PREPHENATE DEHYDROGENASE"/>
    <property type="match status" value="1"/>
</dbReference>
<dbReference type="PANTHER" id="PTHR21363:SF0">
    <property type="entry name" value="PREPHENATE DEHYDROGENASE [NADP(+)]"/>
    <property type="match status" value="1"/>
</dbReference>
<accession>A0A225E2T9</accession>
<dbReference type="FunFam" id="3.40.50.720:FF:000208">
    <property type="entry name" value="Prephenate dehydrogenase"/>
    <property type="match status" value="1"/>
</dbReference>
<feature type="domain" description="Prephenate/arogenate dehydrogenase" evidence="2">
    <location>
        <begin position="5"/>
        <end position="282"/>
    </location>
</feature>
<dbReference type="SUPFAM" id="SSF51735">
    <property type="entry name" value="NAD(P)-binding Rossmann-fold domains"/>
    <property type="match status" value="1"/>
</dbReference>
<dbReference type="PROSITE" id="PS51176">
    <property type="entry name" value="PDH_ADH"/>
    <property type="match status" value="1"/>
</dbReference>
<dbReference type="InterPro" id="IPR008927">
    <property type="entry name" value="6-PGluconate_DH-like_C_sf"/>
</dbReference>
<evidence type="ECO:0000259" key="2">
    <source>
        <dbReference type="PROSITE" id="PS51176"/>
    </source>
</evidence>
<dbReference type="Pfam" id="PF20463">
    <property type="entry name" value="PDH_C"/>
    <property type="match status" value="1"/>
</dbReference>
<dbReference type="InterPro" id="IPR046825">
    <property type="entry name" value="PDH_C"/>
</dbReference>
<reference evidence="4" key="1">
    <citation type="submission" date="2017-06" db="EMBL/GenBank/DDBJ databases">
        <title>Genome analysis of Fimbriiglobus ruber SP5, the first member of the order Planctomycetales with confirmed chitinolytic capability.</title>
        <authorList>
            <person name="Ravin N.V."/>
            <person name="Rakitin A.L."/>
            <person name="Ivanova A.A."/>
            <person name="Beletsky A.V."/>
            <person name="Kulichevskaya I.S."/>
            <person name="Mardanov A.V."/>
            <person name="Dedysh S.N."/>
        </authorList>
    </citation>
    <scope>NUCLEOTIDE SEQUENCE [LARGE SCALE GENOMIC DNA]</scope>
    <source>
        <strain evidence="4">SP5</strain>
    </source>
</reference>
<name>A0A225E2T9_9BACT</name>
<dbReference type="Proteomes" id="UP000214646">
    <property type="component" value="Unassembled WGS sequence"/>
</dbReference>
<evidence type="ECO:0000313" key="4">
    <source>
        <dbReference type="Proteomes" id="UP000214646"/>
    </source>
</evidence>
<sequence>MIPVETLTVVGVGLIGGSVGLAAKTRGAARRVVGVGRDERNLARAAAVGAIDTFTSDLSVGVATADLVVVCTPVDRVGADVLAAAAAAPPRAVITDAGSTKGNIVRELAGKLPADRPTFVGSHPLAGSEKKGAAHSRADLFDDRLVIVTPTAETDLEAVSLVELFWQKLGARVVRMDPFEHDRALAVTSHLPHAAASGLAGVTPPAWLGLTAGGFRDCTRIASGDPQLWAAIFEANRDAVTAALDKFTDRMAGLRQALTAGDTAGVIQWLTEAKQVRDALGS</sequence>
<dbReference type="Pfam" id="PF02153">
    <property type="entry name" value="PDH_N"/>
    <property type="match status" value="1"/>
</dbReference>
<gene>
    <name evidence="3" type="ORF">FRUB_02328</name>
</gene>
<evidence type="ECO:0000256" key="1">
    <source>
        <dbReference type="ARBA" id="ARBA00023002"/>
    </source>
</evidence>
<keyword evidence="4" id="KW-1185">Reference proteome</keyword>
<proteinExistence type="predicted"/>
<comment type="caution">
    <text evidence="3">The sequence shown here is derived from an EMBL/GenBank/DDBJ whole genome shotgun (WGS) entry which is preliminary data.</text>
</comment>
<dbReference type="InterPro" id="IPR050812">
    <property type="entry name" value="Preph/Arog_dehydrog"/>
</dbReference>
<dbReference type="AlphaFoldDB" id="A0A225E2T9"/>
<evidence type="ECO:0000313" key="3">
    <source>
        <dbReference type="EMBL" id="OWK44396.1"/>
    </source>
</evidence>
<keyword evidence="1" id="KW-0560">Oxidoreductase</keyword>
<dbReference type="Gene3D" id="1.10.3660.10">
    <property type="entry name" value="6-phosphogluconate dehydrogenase C-terminal like domain"/>
    <property type="match status" value="1"/>
</dbReference>
<organism evidence="3 4">
    <name type="scientific">Fimbriiglobus ruber</name>
    <dbReference type="NCBI Taxonomy" id="1908690"/>
    <lineage>
        <taxon>Bacteria</taxon>
        <taxon>Pseudomonadati</taxon>
        <taxon>Planctomycetota</taxon>
        <taxon>Planctomycetia</taxon>
        <taxon>Gemmatales</taxon>
        <taxon>Gemmataceae</taxon>
        <taxon>Fimbriiglobus</taxon>
    </lineage>
</organism>
<dbReference type="GO" id="GO:0004665">
    <property type="term" value="F:prephenate dehydrogenase (NADP+) activity"/>
    <property type="evidence" value="ECO:0007669"/>
    <property type="project" value="InterPro"/>
</dbReference>
<dbReference type="InterPro" id="IPR046826">
    <property type="entry name" value="PDH_N"/>
</dbReference>
<protein>
    <submittedName>
        <fullName evidence="3">Prephenate and/or arogenate dehydrogenase</fullName>
    </submittedName>
</protein>
<dbReference type="EMBL" id="NIDE01000003">
    <property type="protein sequence ID" value="OWK44396.1"/>
    <property type="molecule type" value="Genomic_DNA"/>
</dbReference>
<dbReference type="InterPro" id="IPR036291">
    <property type="entry name" value="NAD(P)-bd_dom_sf"/>
</dbReference>
<dbReference type="RefSeq" id="WP_088253674.1">
    <property type="nucleotide sequence ID" value="NZ_NIDE01000003.1"/>
</dbReference>
<dbReference type="GO" id="GO:0070403">
    <property type="term" value="F:NAD+ binding"/>
    <property type="evidence" value="ECO:0007669"/>
    <property type="project" value="InterPro"/>
</dbReference>
<dbReference type="SUPFAM" id="SSF48179">
    <property type="entry name" value="6-phosphogluconate dehydrogenase C-terminal domain-like"/>
    <property type="match status" value="1"/>
</dbReference>